<dbReference type="InterPro" id="IPR049551">
    <property type="entry name" value="PKS_DH_C"/>
</dbReference>
<keyword evidence="1" id="KW-0596">Phosphopantetheine</keyword>
<organism evidence="9">
    <name type="scientific">Rosellinia necatrix</name>
    <name type="common">White root-rot fungus</name>
    <dbReference type="NCBI Taxonomy" id="77044"/>
    <lineage>
        <taxon>Eukaryota</taxon>
        <taxon>Fungi</taxon>
        <taxon>Dikarya</taxon>
        <taxon>Ascomycota</taxon>
        <taxon>Pezizomycotina</taxon>
        <taxon>Sordariomycetes</taxon>
        <taxon>Xylariomycetidae</taxon>
        <taxon>Xylariales</taxon>
        <taxon>Xylariaceae</taxon>
        <taxon>Rosellinia</taxon>
    </lineage>
</organism>
<evidence type="ECO:0000313" key="9">
    <source>
        <dbReference type="EMBL" id="GAP89889.2"/>
    </source>
</evidence>
<dbReference type="Gene3D" id="3.30.70.3290">
    <property type="match status" value="1"/>
</dbReference>
<dbReference type="CDD" id="cd00833">
    <property type="entry name" value="PKS"/>
    <property type="match status" value="1"/>
</dbReference>
<dbReference type="SUPFAM" id="SSF53901">
    <property type="entry name" value="Thiolase-like"/>
    <property type="match status" value="1"/>
</dbReference>
<dbReference type="InterPro" id="IPR049900">
    <property type="entry name" value="PKS_mFAS_DH"/>
</dbReference>
<evidence type="ECO:0000259" key="6">
    <source>
        <dbReference type="PROSITE" id="PS50075"/>
    </source>
</evidence>
<dbReference type="NCBIfam" id="TIGR04532">
    <property type="entry name" value="PT_fungal_PKS"/>
    <property type="match status" value="1"/>
</dbReference>
<feature type="active site" description="Proton acceptor; for dehydratase activity" evidence="4">
    <location>
        <position position="1226"/>
    </location>
</feature>
<dbReference type="GO" id="GO:0016787">
    <property type="term" value="F:hydrolase activity"/>
    <property type="evidence" value="ECO:0007669"/>
    <property type="project" value="UniProtKB-KW"/>
</dbReference>
<feature type="compositionally biased region" description="Basic and acidic residues" evidence="5">
    <location>
        <begin position="928"/>
        <end position="939"/>
    </location>
</feature>
<feature type="region of interest" description="Disordered" evidence="5">
    <location>
        <begin position="1631"/>
        <end position="1660"/>
    </location>
</feature>
<dbReference type="Gene3D" id="3.40.50.1820">
    <property type="entry name" value="alpha/beta hydrolase"/>
    <property type="match status" value="1"/>
</dbReference>
<dbReference type="Pfam" id="PF00975">
    <property type="entry name" value="Thioesterase"/>
    <property type="match status" value="1"/>
</dbReference>
<dbReference type="InterPro" id="IPR001031">
    <property type="entry name" value="Thioesterase"/>
</dbReference>
<dbReference type="Pfam" id="PF00109">
    <property type="entry name" value="ketoacyl-synt"/>
    <property type="match status" value="1"/>
</dbReference>
<dbReference type="PROSITE" id="PS52004">
    <property type="entry name" value="KS3_2"/>
    <property type="match status" value="1"/>
</dbReference>
<evidence type="ECO:0000256" key="3">
    <source>
        <dbReference type="ARBA" id="ARBA00022679"/>
    </source>
</evidence>
<dbReference type="GO" id="GO:0044550">
    <property type="term" value="P:secondary metabolite biosynthetic process"/>
    <property type="evidence" value="ECO:0007669"/>
    <property type="project" value="TreeGrafter"/>
</dbReference>
<dbReference type="PANTHER" id="PTHR43775">
    <property type="entry name" value="FATTY ACID SYNTHASE"/>
    <property type="match status" value="1"/>
</dbReference>
<feature type="region of interest" description="Disordered" evidence="5">
    <location>
        <begin position="1509"/>
        <end position="1543"/>
    </location>
</feature>
<dbReference type="PROSITE" id="PS50075">
    <property type="entry name" value="CARRIER"/>
    <property type="match status" value="1"/>
</dbReference>
<dbReference type="InterPro" id="IPR050091">
    <property type="entry name" value="PKS_NRPS_Biosynth_Enz"/>
</dbReference>
<dbReference type="GO" id="GO:0004312">
    <property type="term" value="F:fatty acid synthase activity"/>
    <property type="evidence" value="ECO:0007669"/>
    <property type="project" value="TreeGrafter"/>
</dbReference>
<proteinExistence type="predicted"/>
<dbReference type="Pfam" id="PF00698">
    <property type="entry name" value="Acyl_transf_1"/>
    <property type="match status" value="1"/>
</dbReference>
<dbReference type="InterPro" id="IPR029058">
    <property type="entry name" value="AB_hydrolase_fold"/>
</dbReference>
<dbReference type="PROSITE" id="PS00606">
    <property type="entry name" value="KS3_1"/>
    <property type="match status" value="1"/>
</dbReference>
<dbReference type="InterPro" id="IPR042104">
    <property type="entry name" value="PKS_dehydratase_sf"/>
</dbReference>
<dbReference type="InterPro" id="IPR001227">
    <property type="entry name" value="Ac_transferase_dom_sf"/>
</dbReference>
<dbReference type="PANTHER" id="PTHR43775:SF37">
    <property type="entry name" value="SI:DKEY-61P9.11"/>
    <property type="match status" value="1"/>
</dbReference>
<dbReference type="STRING" id="77044.A0A1W2TNE5"/>
<dbReference type="SUPFAM" id="SSF55048">
    <property type="entry name" value="Probable ACP-binding domain of malonyl-CoA ACP transacylase"/>
    <property type="match status" value="1"/>
</dbReference>
<dbReference type="InterPro" id="IPR009081">
    <property type="entry name" value="PP-bd_ACP"/>
</dbReference>
<dbReference type="InterPro" id="IPR030918">
    <property type="entry name" value="PT_fungal_PKS"/>
</dbReference>
<dbReference type="InterPro" id="IPR014031">
    <property type="entry name" value="Ketoacyl_synth_C"/>
</dbReference>
<dbReference type="Pfam" id="PF00550">
    <property type="entry name" value="PP-binding"/>
    <property type="match status" value="1"/>
</dbReference>
<evidence type="ECO:0000256" key="5">
    <source>
        <dbReference type="SAM" id="MobiDB-lite"/>
    </source>
</evidence>
<dbReference type="InterPro" id="IPR016036">
    <property type="entry name" value="Malonyl_transacylase_ACP-bd"/>
</dbReference>
<dbReference type="PROSITE" id="PS52019">
    <property type="entry name" value="PKS_MFAS_DH"/>
    <property type="match status" value="1"/>
</dbReference>
<dbReference type="InterPro" id="IPR016039">
    <property type="entry name" value="Thiolase-like"/>
</dbReference>
<reference evidence="9" key="1">
    <citation type="submission" date="2016-03" db="EMBL/GenBank/DDBJ databases">
        <title>Draft genome sequence of Rosellinia necatrix.</title>
        <authorList>
            <person name="Kanematsu S."/>
        </authorList>
    </citation>
    <scope>NUCLEOTIDE SEQUENCE [LARGE SCALE GENOMIC DNA]</scope>
    <source>
        <strain evidence="9">W97</strain>
    </source>
</reference>
<dbReference type="GO" id="GO:0006633">
    <property type="term" value="P:fatty acid biosynthetic process"/>
    <property type="evidence" value="ECO:0007669"/>
    <property type="project" value="InterPro"/>
</dbReference>
<feature type="region of interest" description="C-terminal hotdog fold" evidence="4">
    <location>
        <begin position="1351"/>
        <end position="1501"/>
    </location>
</feature>
<dbReference type="Pfam" id="PF16073">
    <property type="entry name" value="SAT"/>
    <property type="match status" value="1"/>
</dbReference>
<keyword evidence="2" id="KW-0597">Phosphoprotein</keyword>
<dbReference type="Proteomes" id="UP000054516">
    <property type="component" value="Unassembled WGS sequence"/>
</dbReference>
<dbReference type="InterPro" id="IPR014043">
    <property type="entry name" value="Acyl_transferase_dom"/>
</dbReference>
<dbReference type="Pfam" id="PF02801">
    <property type="entry name" value="Ketoacyl-synt_C"/>
    <property type="match status" value="1"/>
</dbReference>
<dbReference type="SUPFAM" id="SSF52151">
    <property type="entry name" value="FabD/lysophospholipase-like"/>
    <property type="match status" value="1"/>
</dbReference>
<keyword evidence="9" id="KW-0378">Hydrolase</keyword>
<dbReference type="GO" id="GO:0004315">
    <property type="term" value="F:3-oxoacyl-[acyl-carrier-protein] synthase activity"/>
    <property type="evidence" value="ECO:0007669"/>
    <property type="project" value="InterPro"/>
</dbReference>
<feature type="domain" description="Carrier" evidence="6">
    <location>
        <begin position="1555"/>
        <end position="1632"/>
    </location>
</feature>
<feature type="domain" description="PKS/mFAS DH" evidence="8">
    <location>
        <begin position="1191"/>
        <end position="1501"/>
    </location>
</feature>
<dbReference type="InterPro" id="IPR018201">
    <property type="entry name" value="Ketoacyl_synth_AS"/>
</dbReference>
<evidence type="ECO:0000259" key="8">
    <source>
        <dbReference type="PROSITE" id="PS52019"/>
    </source>
</evidence>
<dbReference type="InterPro" id="IPR016035">
    <property type="entry name" value="Acyl_Trfase/lysoPLipase"/>
</dbReference>
<dbReference type="Gene3D" id="3.40.47.10">
    <property type="match status" value="1"/>
</dbReference>
<feature type="compositionally biased region" description="Low complexity" evidence="5">
    <location>
        <begin position="1639"/>
        <end position="1648"/>
    </location>
</feature>
<dbReference type="Gene3D" id="3.40.366.10">
    <property type="entry name" value="Malonyl-Coenzyme A Acyl Carrier Protein, domain 2"/>
    <property type="match status" value="1"/>
</dbReference>
<evidence type="ECO:0000313" key="10">
    <source>
        <dbReference type="Proteomes" id="UP000054516"/>
    </source>
</evidence>
<dbReference type="SMART" id="SM00827">
    <property type="entry name" value="PKS_AT"/>
    <property type="match status" value="1"/>
</dbReference>
<dbReference type="SUPFAM" id="SSF53474">
    <property type="entry name" value="alpha/beta-Hydrolases"/>
    <property type="match status" value="1"/>
</dbReference>
<sequence length="1962" mass="213351">MTDVMSIANEIIELAFITGLEAGKRSELLEPKGLSATLNQYSWAVLLHNVDVSKALTALGSQKTCGHAQVYASTIGKTSITISGPPSTMAAFFQQNQFLHNSQKLHLPIAAAFHAEHLQQISYDQVCRAASQSLLSMEVKHPYLMSTNSGDFIKARNLGELLPHVLRDILQRPIALGHIARGLDEQLTAEVACFSFGPDSVASPIKPLLASRLAGMPGVPRQCRRVELPISTSLDARGDDPEAPSVDPCDIAIIGMGLRLPGSETLEEFWSVLEDGRDLHRPVPPDRFDLSTHYDPSGTKPNTSRTPYGVFIERPGWFDRHVFKMSPREALQTDPQQRLLLLATYEALEIAGYSPDRQQGAFTTCRIGSYIGQTGDDWREVNSSQEVDTYFIPGGMRAFGPGKLHYHFGWEGPSYSIDTACSSSASAIQLAVSSLLAGDCDMAIGGGVNFLSAPDVFAGLSRGGFLSPSGGCKTFDDAADGYCRADAVGVVVLKRLSDAMRDRDVVHAVLRGALTNHSAEAISITHPHAATQQRLFTRLLSDLSLNPTNIDYVEMHGTGTQAGDAIEMSSVVNTLAGGHRTATDLLYVGSVKPNMGHGEGGSGVTSLIKAVLMLRKNLIPPHVGIKGRINRNFADMEQSHTRLAYVSTPFLRKANSHEPRRILVNNFDAAGGNTSLIIQDPPPLRIQGIDPRPCHVIIISGKTKYSILENAKRLLGYLNGHPNIGLGDLGYTTTARRIQQYPYRRAFAKTSLNGLRRSLEQTIEDEDSNNQIAEYSVTKSPFVVFAFTGQGCQYSHMASGLYHTYPSFRNSLNSMADICVSHGFSSFLPLITEASFDISRASPVELQTGIVAIELAMINLWEDIGVSPDAVIGHSLGEFSALCTAGVISVAACLYLVGHRAALLVKGCTAGTFAMLAVHQNLQSVERHLSSAKHQDDTSPHQNGDTGLHDELGSACEVACINSGKSTAVSGPVRQIELLRLKLHGEGVRTTLLDVPYGYHSSQMDNILDDFESAAETINFLAPRIPVASTALGSLITEHGIINPGYLRRQTRDRVRFSQAVNSLLSEDGLTKNRRPVWIEVGPQPTCLGLLRSLINHSGTTDRGHILLPSMKKDGDDCQTLATAMATLYEAGVDLDWKRHHKPFEQALRLLELPTYAFDLENYWIQYEGDWSQRKGRKCSDTPFRMAGQTQSLYQVVKEDVTTDGISITFTSDMSDPRFLNVIQGHRMNSHALCPSSLYAEMALSVAQHTQRLTSPASSSSKLSSCMNVRNMEVYQALVAEPGSQQHILITASRSKGSNSVKIHFESEDGSLKRDHAKCEVVFGDGVQWQLEWRQASALVMDRISLLTSSSHTHRILRPMAYKLFAALVDYGQQYQGMQEVHLDSNLLEATAEVRFPISGDDQFLYHPCWIDSLAHISGFVLNATETTPSDAVYISHGWQSMRIAVEKLSADKTYYTYVRMKEDVTASKVMVGDVYILEDGNIIALVEGLKFRQMKRFQLNHLLPPGKRIREQKYTPEPTEDVPREPGYSDQRTTTKSSPRDGAEKMMAITNGNKTEPSIIDTIFGIIAQEVGVDVSSLSDHNMLADSGIDSLLSLSIAARVSDAIGLEIPSGLILASASLGELRESLSQRFQAPGPTPNTAAPPALASNGDPPNGRKTAEPTAQIHLLRGSKARSGAERTLFLLPDGSGHASSYTWLASADLEGAAGPDAIYALDSPFLGGGDAGAWHGATVHDIARSFVRAIRAARPRGPYHLGGWSLGGVFALEAAAQLGDVASLFLVDPPRVRSGRVADADDDDDGEGDACRVGYWFETAEQLIDIANFVDPRHRGDRDVAAPASNADVLQAHFRGSMEVLRNYRPRQLPLSGIRAALVWAKDGVLETLGEEAPASDRPHIAKGSGGSNPGSDWVLSPRHDFGPNGWDLLLPEIEVECSVVKGDHFSIMKAPAVFGIGKLLKDFFSTP</sequence>
<feature type="region of interest" description="N-terminal hotdog fold" evidence="4">
    <location>
        <begin position="1191"/>
        <end position="1328"/>
    </location>
</feature>
<keyword evidence="3 9" id="KW-0808">Transferase</keyword>
<keyword evidence="10" id="KW-1185">Reference proteome</keyword>
<dbReference type="EMBL" id="DF977486">
    <property type="protein sequence ID" value="GAP89889.2"/>
    <property type="molecule type" value="Genomic_DNA"/>
</dbReference>
<name>A0A1W2TNE5_ROSNE</name>
<evidence type="ECO:0000256" key="1">
    <source>
        <dbReference type="ARBA" id="ARBA00022450"/>
    </source>
</evidence>
<feature type="active site" description="Proton donor; for dehydratase activity" evidence="4">
    <location>
        <position position="1412"/>
    </location>
</feature>
<dbReference type="Gene3D" id="3.10.129.110">
    <property type="entry name" value="Polyketide synthase dehydratase"/>
    <property type="match status" value="1"/>
</dbReference>
<dbReference type="OMA" id="FRATMQH"/>
<dbReference type="Gene3D" id="1.10.1200.10">
    <property type="entry name" value="ACP-like"/>
    <property type="match status" value="1"/>
</dbReference>
<feature type="region of interest" description="Disordered" evidence="5">
    <location>
        <begin position="1887"/>
        <end position="1907"/>
    </location>
</feature>
<evidence type="ECO:0000256" key="4">
    <source>
        <dbReference type="PROSITE-ProRule" id="PRU01363"/>
    </source>
</evidence>
<dbReference type="InterPro" id="IPR032088">
    <property type="entry name" value="SAT"/>
</dbReference>
<gene>
    <name evidence="9" type="ORF">SAMD00023353_4100140</name>
</gene>
<dbReference type="InterPro" id="IPR014030">
    <property type="entry name" value="Ketoacyl_synth_N"/>
</dbReference>
<dbReference type="InterPro" id="IPR020841">
    <property type="entry name" value="PKS_Beta-ketoAc_synthase_dom"/>
</dbReference>
<dbReference type="OrthoDB" id="329835at2759"/>
<evidence type="ECO:0000256" key="2">
    <source>
        <dbReference type="ARBA" id="ARBA00022553"/>
    </source>
</evidence>
<feature type="domain" description="Ketosynthase family 3 (KS3)" evidence="7">
    <location>
        <begin position="248"/>
        <end position="680"/>
    </location>
</feature>
<dbReference type="SMART" id="SM00825">
    <property type="entry name" value="PKS_KS"/>
    <property type="match status" value="1"/>
</dbReference>
<feature type="region of interest" description="Disordered" evidence="5">
    <location>
        <begin position="928"/>
        <end position="948"/>
    </location>
</feature>
<protein>
    <submittedName>
        <fullName evidence="9">Putative acyl transferase acyl hydrolase lysophospholipase</fullName>
    </submittedName>
</protein>
<dbReference type="Pfam" id="PF14765">
    <property type="entry name" value="PS-DH"/>
    <property type="match status" value="1"/>
</dbReference>
<dbReference type="InterPro" id="IPR036736">
    <property type="entry name" value="ACP-like_sf"/>
</dbReference>
<dbReference type="Pfam" id="PF22621">
    <property type="entry name" value="CurL-like_PKS_C"/>
    <property type="match status" value="1"/>
</dbReference>
<evidence type="ECO:0000259" key="7">
    <source>
        <dbReference type="PROSITE" id="PS52004"/>
    </source>
</evidence>
<accession>A0A1W2TNE5</accession>
<dbReference type="SUPFAM" id="SSF47336">
    <property type="entry name" value="ACP-like"/>
    <property type="match status" value="1"/>
</dbReference>